<dbReference type="PANTHER" id="PTHR10701">
    <property type="entry name" value="SMALL NUCLEAR RIBONUCLEOPROTEIN-ASSOCIATED PROTEIN B AND N"/>
    <property type="match status" value="1"/>
</dbReference>
<dbReference type="InterPro" id="IPR050914">
    <property type="entry name" value="snRNP_SmB/NAA38-like"/>
</dbReference>
<dbReference type="InterPro" id="IPR001163">
    <property type="entry name" value="Sm_dom_euk/arc"/>
</dbReference>
<keyword evidence="2" id="KW-0808">Transferase</keyword>
<gene>
    <name evidence="2" type="ORF">ESCO_000307</name>
</gene>
<evidence type="ECO:0000259" key="1">
    <source>
        <dbReference type="SMART" id="SM00651"/>
    </source>
</evidence>
<sequence>MVTGEAQEYISSLLNQNLRVHTTDGRIFWGAFKCTDSDRNIVLANTYECRFPPAPAERTAATADDAEGNETSEREMASRYLGLIVVPGEHIVKLEVEQFASQMKNRRGVA</sequence>
<feature type="domain" description="Sm" evidence="1">
    <location>
        <begin position="8"/>
        <end position="96"/>
    </location>
</feature>
<dbReference type="SMART" id="SM00651">
    <property type="entry name" value="Sm"/>
    <property type="match status" value="1"/>
</dbReference>
<dbReference type="EMBL" id="LGSR01000020">
    <property type="protein sequence ID" value="KOS18428.1"/>
    <property type="molecule type" value="Genomic_DNA"/>
</dbReference>
<organism evidence="2 3">
    <name type="scientific">Escovopsis weberi</name>
    <dbReference type="NCBI Taxonomy" id="150374"/>
    <lineage>
        <taxon>Eukaryota</taxon>
        <taxon>Fungi</taxon>
        <taxon>Dikarya</taxon>
        <taxon>Ascomycota</taxon>
        <taxon>Pezizomycotina</taxon>
        <taxon>Sordariomycetes</taxon>
        <taxon>Hypocreomycetidae</taxon>
        <taxon>Hypocreales</taxon>
        <taxon>Hypocreaceae</taxon>
        <taxon>Escovopsis</taxon>
    </lineage>
</organism>
<keyword evidence="3" id="KW-1185">Reference proteome</keyword>
<comment type="caution">
    <text evidence="2">The sequence shown here is derived from an EMBL/GenBank/DDBJ whole genome shotgun (WGS) entry which is preliminary data.</text>
</comment>
<dbReference type="Proteomes" id="UP000053831">
    <property type="component" value="Unassembled WGS sequence"/>
</dbReference>
<dbReference type="InterPro" id="IPR010920">
    <property type="entry name" value="LSM_dom_sf"/>
</dbReference>
<name>A0A0M8MTZ2_ESCWE</name>
<accession>A0A0M8MTZ2</accession>
<dbReference type="STRING" id="150374.A0A0M8MTZ2"/>
<dbReference type="CDD" id="cd06168">
    <property type="entry name" value="LSMD1"/>
    <property type="match status" value="1"/>
</dbReference>
<reference evidence="2 3" key="1">
    <citation type="submission" date="2015-07" db="EMBL/GenBank/DDBJ databases">
        <title>The genome of the fungus Escovopsis weberi, a specialized disease agent of ant agriculture.</title>
        <authorList>
            <person name="de Man T.J."/>
            <person name="Stajich J.E."/>
            <person name="Kubicek C.P."/>
            <person name="Chenthamara K."/>
            <person name="Atanasova L."/>
            <person name="Druzhinina I.S."/>
            <person name="Birnbaum S."/>
            <person name="Barribeau S.M."/>
            <person name="Teiling C."/>
            <person name="Suen G."/>
            <person name="Currie C."/>
            <person name="Gerardo N.M."/>
        </authorList>
    </citation>
    <scope>NUCLEOTIDE SEQUENCE [LARGE SCALE GENOMIC DNA]</scope>
</reference>
<protein>
    <submittedName>
        <fullName evidence="2">N-alpha-acetyltransferase 38-B</fullName>
    </submittedName>
</protein>
<evidence type="ECO:0000313" key="3">
    <source>
        <dbReference type="Proteomes" id="UP000053831"/>
    </source>
</evidence>
<evidence type="ECO:0000313" key="2">
    <source>
        <dbReference type="EMBL" id="KOS18428.1"/>
    </source>
</evidence>
<dbReference type="SUPFAM" id="SSF50182">
    <property type="entry name" value="Sm-like ribonucleoproteins"/>
    <property type="match status" value="1"/>
</dbReference>
<proteinExistence type="predicted"/>
<dbReference type="GO" id="GO:0016740">
    <property type="term" value="F:transferase activity"/>
    <property type="evidence" value="ECO:0007669"/>
    <property type="project" value="UniProtKB-KW"/>
</dbReference>
<dbReference type="Gene3D" id="2.30.30.100">
    <property type="match status" value="1"/>
</dbReference>
<dbReference type="PANTHER" id="PTHR10701:SF5">
    <property type="entry name" value="N-ALPHA-ACETYLTRANSFERASE 38, NATC AUXILIARY SUBUNIT"/>
    <property type="match status" value="1"/>
</dbReference>
<dbReference type="InterPro" id="IPR034110">
    <property type="entry name" value="LSMD1_Sm"/>
</dbReference>
<dbReference type="OrthoDB" id="368909at2759"/>
<dbReference type="Pfam" id="PF01423">
    <property type="entry name" value="LSM"/>
    <property type="match status" value="1"/>
</dbReference>
<dbReference type="GO" id="GO:0031417">
    <property type="term" value="C:NatC complex"/>
    <property type="evidence" value="ECO:0007669"/>
    <property type="project" value="InterPro"/>
</dbReference>
<dbReference type="AlphaFoldDB" id="A0A0M8MTZ2"/>